<dbReference type="AlphaFoldDB" id="A0A0K8TNQ6"/>
<dbReference type="SMART" id="SM00154">
    <property type="entry name" value="ZnF_AN1"/>
    <property type="match status" value="2"/>
</dbReference>
<reference evidence="8" key="1">
    <citation type="journal article" date="2015" name="Insect Biochem. Mol. Biol.">
        <title>An insight into the sialome of the horse fly, Tabanus bromius.</title>
        <authorList>
            <person name="Ribeiro J.M."/>
            <person name="Kazimirova M."/>
            <person name="Takac P."/>
            <person name="Andersen J.F."/>
            <person name="Francischetti I.M."/>
        </authorList>
    </citation>
    <scope>NUCLEOTIDE SEQUENCE</scope>
</reference>
<dbReference type="GO" id="GO:0008270">
    <property type="term" value="F:zinc ion binding"/>
    <property type="evidence" value="ECO:0007669"/>
    <property type="project" value="UniProtKB-KW"/>
</dbReference>
<dbReference type="Gene3D" id="4.10.1110.10">
    <property type="entry name" value="AN1-like Zinc finger"/>
    <property type="match status" value="2"/>
</dbReference>
<dbReference type="GO" id="GO:0043161">
    <property type="term" value="P:proteasome-mediated ubiquitin-dependent protein catabolic process"/>
    <property type="evidence" value="ECO:0007669"/>
    <property type="project" value="TreeGrafter"/>
</dbReference>
<organism evidence="8">
    <name type="scientific">Tabanus bromius</name>
    <name type="common">Band-eyed brown horse fly</name>
    <dbReference type="NCBI Taxonomy" id="304241"/>
    <lineage>
        <taxon>Eukaryota</taxon>
        <taxon>Metazoa</taxon>
        <taxon>Ecdysozoa</taxon>
        <taxon>Arthropoda</taxon>
        <taxon>Hexapoda</taxon>
        <taxon>Insecta</taxon>
        <taxon>Pterygota</taxon>
        <taxon>Neoptera</taxon>
        <taxon>Endopterygota</taxon>
        <taxon>Diptera</taxon>
        <taxon>Brachycera</taxon>
        <taxon>Tabanomorpha</taxon>
        <taxon>Tabanoidea</taxon>
        <taxon>Tabanidae</taxon>
        <taxon>Tabanus</taxon>
    </lineage>
</organism>
<sequence length="212" mass="24056">MEFPYLGNNCSERNCNRLDFLPMRCDACGKIFCSNHFSYARHSCLSLDKKDVQVPVCPLCSEPVPTPRHISPDKSVGDHIDQFCKSETKKIFVYKCSYKNCQRKELVPVQCSACRRNFCLRHRHMSDHECRVSLQSHASMAEAASSFTGEDTMKLQDHALIVQGSMTEDEALAQALALSIIELDKTGSERHNSQPSMTTQNENMDRDKCRIS</sequence>
<keyword evidence="3 5" id="KW-0863">Zinc-finger</keyword>
<name>A0A0K8TNQ6_TABBR</name>
<dbReference type="PROSITE" id="PS51039">
    <property type="entry name" value="ZF_AN1"/>
    <property type="match status" value="2"/>
</dbReference>
<dbReference type="InterPro" id="IPR057357">
    <property type="entry name" value="Znf-C2H2_ZFAND2A/B"/>
</dbReference>
<dbReference type="Pfam" id="PF01428">
    <property type="entry name" value="zf-AN1"/>
    <property type="match status" value="2"/>
</dbReference>
<dbReference type="PANTHER" id="PTHR14677">
    <property type="entry name" value="ARSENITE INDUCUBLE RNA ASSOCIATED PROTEIN AIP-1-RELATED"/>
    <property type="match status" value="1"/>
</dbReference>
<evidence type="ECO:0000256" key="5">
    <source>
        <dbReference type="PROSITE-ProRule" id="PRU00449"/>
    </source>
</evidence>
<dbReference type="Pfam" id="PF25403">
    <property type="entry name" value="zf-C2H2_ZFAND2"/>
    <property type="match status" value="1"/>
</dbReference>
<dbReference type="SUPFAM" id="SSF118310">
    <property type="entry name" value="AN1-like Zinc finger"/>
    <property type="match status" value="2"/>
</dbReference>
<feature type="compositionally biased region" description="Polar residues" evidence="6">
    <location>
        <begin position="193"/>
        <end position="202"/>
    </location>
</feature>
<dbReference type="EMBL" id="GDAI01001830">
    <property type="protein sequence ID" value="JAI15773.1"/>
    <property type="molecule type" value="mRNA"/>
</dbReference>
<dbReference type="PANTHER" id="PTHR14677:SF20">
    <property type="entry name" value="ZINC FINGER AN1-TYPE CONTAINING 2A-RELATED"/>
    <property type="match status" value="1"/>
</dbReference>
<evidence type="ECO:0000256" key="6">
    <source>
        <dbReference type="SAM" id="MobiDB-lite"/>
    </source>
</evidence>
<accession>A0A0K8TNQ6</accession>
<feature type="domain" description="AN1-type" evidence="7">
    <location>
        <begin position="4"/>
        <end position="52"/>
    </location>
</feature>
<evidence type="ECO:0000256" key="2">
    <source>
        <dbReference type="ARBA" id="ARBA00022737"/>
    </source>
</evidence>
<dbReference type="GO" id="GO:0005783">
    <property type="term" value="C:endoplasmic reticulum"/>
    <property type="evidence" value="ECO:0007669"/>
    <property type="project" value="TreeGrafter"/>
</dbReference>
<feature type="region of interest" description="Disordered" evidence="6">
    <location>
        <begin position="187"/>
        <end position="212"/>
    </location>
</feature>
<proteinExistence type="evidence at transcript level"/>
<protein>
    <submittedName>
        <fullName evidence="8">Putative arsenite inducuble rna associated protein aip-1</fullName>
    </submittedName>
</protein>
<keyword evidence="4" id="KW-0862">Zinc</keyword>
<evidence type="ECO:0000256" key="3">
    <source>
        <dbReference type="ARBA" id="ARBA00022771"/>
    </source>
</evidence>
<dbReference type="InterPro" id="IPR035896">
    <property type="entry name" value="AN1-like_Znf"/>
</dbReference>
<keyword evidence="1" id="KW-0479">Metal-binding</keyword>
<feature type="domain" description="AN1-type" evidence="7">
    <location>
        <begin position="90"/>
        <end position="138"/>
    </location>
</feature>
<evidence type="ECO:0000259" key="7">
    <source>
        <dbReference type="PROSITE" id="PS51039"/>
    </source>
</evidence>
<evidence type="ECO:0000313" key="8">
    <source>
        <dbReference type="EMBL" id="JAI15773.1"/>
    </source>
</evidence>
<evidence type="ECO:0000256" key="1">
    <source>
        <dbReference type="ARBA" id="ARBA00022723"/>
    </source>
</evidence>
<dbReference type="InterPro" id="IPR000058">
    <property type="entry name" value="Znf_AN1"/>
</dbReference>
<feature type="compositionally biased region" description="Basic and acidic residues" evidence="6">
    <location>
        <begin position="203"/>
        <end position="212"/>
    </location>
</feature>
<keyword evidence="2" id="KW-0677">Repeat</keyword>
<evidence type="ECO:0000256" key="4">
    <source>
        <dbReference type="ARBA" id="ARBA00022833"/>
    </source>
</evidence>
<dbReference type="GO" id="GO:0045047">
    <property type="term" value="P:protein targeting to ER"/>
    <property type="evidence" value="ECO:0007669"/>
    <property type="project" value="TreeGrafter"/>
</dbReference>